<dbReference type="STRING" id="4097.A0A1S3YLH4"/>
<dbReference type="PaxDb" id="4097-A0A1S3YLH4"/>
<dbReference type="RefSeq" id="XP_016452908.1">
    <property type="nucleotide sequence ID" value="XM_016597422.1"/>
</dbReference>
<dbReference type="InterPro" id="IPR036397">
    <property type="entry name" value="RNaseH_sf"/>
</dbReference>
<dbReference type="Proteomes" id="UP000790787">
    <property type="component" value="Chromosome 9"/>
</dbReference>
<dbReference type="SUPFAM" id="SSF54160">
    <property type="entry name" value="Chromo domain-like"/>
    <property type="match status" value="1"/>
</dbReference>
<evidence type="ECO:0000313" key="1">
    <source>
        <dbReference type="Proteomes" id="UP000790787"/>
    </source>
</evidence>
<dbReference type="Gene3D" id="1.10.340.70">
    <property type="match status" value="1"/>
</dbReference>
<protein>
    <submittedName>
        <fullName evidence="2">Protein NYNRIN-like</fullName>
    </submittedName>
</protein>
<dbReference type="Pfam" id="PF24626">
    <property type="entry name" value="SH3_Tf2-1"/>
    <property type="match status" value="1"/>
</dbReference>
<dbReference type="OMA" id="HDESEYT"/>
<gene>
    <name evidence="2" type="primary">LOC107777411</name>
</gene>
<dbReference type="SUPFAM" id="SSF53098">
    <property type="entry name" value="Ribonuclease H-like"/>
    <property type="match status" value="1"/>
</dbReference>
<organism evidence="1 2">
    <name type="scientific">Nicotiana tabacum</name>
    <name type="common">Common tobacco</name>
    <dbReference type="NCBI Taxonomy" id="4097"/>
    <lineage>
        <taxon>Eukaryota</taxon>
        <taxon>Viridiplantae</taxon>
        <taxon>Streptophyta</taxon>
        <taxon>Embryophyta</taxon>
        <taxon>Tracheophyta</taxon>
        <taxon>Spermatophyta</taxon>
        <taxon>Magnoliopsida</taxon>
        <taxon>eudicotyledons</taxon>
        <taxon>Gunneridae</taxon>
        <taxon>Pentapetalae</taxon>
        <taxon>asterids</taxon>
        <taxon>lamiids</taxon>
        <taxon>Solanales</taxon>
        <taxon>Solanaceae</taxon>
        <taxon>Nicotianoideae</taxon>
        <taxon>Nicotianeae</taxon>
        <taxon>Nicotiana</taxon>
    </lineage>
</organism>
<keyword evidence="1" id="KW-1185">Reference proteome</keyword>
<dbReference type="AlphaFoldDB" id="A0A1S3YLH4"/>
<dbReference type="InterPro" id="IPR012337">
    <property type="entry name" value="RNaseH-like_sf"/>
</dbReference>
<dbReference type="InterPro" id="IPR041588">
    <property type="entry name" value="Integrase_H2C2"/>
</dbReference>
<dbReference type="InterPro" id="IPR016197">
    <property type="entry name" value="Chromo-like_dom_sf"/>
</dbReference>
<reference evidence="2" key="2">
    <citation type="submission" date="2025-08" db="UniProtKB">
        <authorList>
            <consortium name="RefSeq"/>
        </authorList>
    </citation>
    <scope>IDENTIFICATION</scope>
</reference>
<reference evidence="1" key="1">
    <citation type="journal article" date="2014" name="Nat. Commun.">
        <title>The tobacco genome sequence and its comparison with those of tomato and potato.</title>
        <authorList>
            <person name="Sierro N."/>
            <person name="Battey J.N."/>
            <person name="Ouadi S."/>
            <person name="Bakaher N."/>
            <person name="Bovet L."/>
            <person name="Willig A."/>
            <person name="Goepfert S."/>
            <person name="Peitsch M.C."/>
            <person name="Ivanov N.V."/>
        </authorList>
    </citation>
    <scope>NUCLEOTIDE SEQUENCE [LARGE SCALE GENOMIC DNA]</scope>
</reference>
<evidence type="ECO:0000313" key="2">
    <source>
        <dbReference type="RefSeq" id="XP_016452908.1"/>
    </source>
</evidence>
<proteinExistence type="predicted"/>
<dbReference type="PANTHER" id="PTHR45835:SF104">
    <property type="entry name" value="PROTEIN NYNRIN-LIKE"/>
    <property type="match status" value="1"/>
</dbReference>
<dbReference type="GeneID" id="107777411"/>
<dbReference type="InterPro" id="IPR056924">
    <property type="entry name" value="SH3_Tf2-1"/>
</dbReference>
<accession>A0A1S3YLH4</accession>
<dbReference type="KEGG" id="nta:107777411"/>
<name>A0A1S3YLH4_TOBAC</name>
<dbReference type="Gene3D" id="3.30.420.10">
    <property type="entry name" value="Ribonuclease H-like superfamily/Ribonuclease H"/>
    <property type="match status" value="1"/>
</dbReference>
<dbReference type="Pfam" id="PF00385">
    <property type="entry name" value="Chromo"/>
    <property type="match status" value="1"/>
</dbReference>
<dbReference type="Pfam" id="PF17921">
    <property type="entry name" value="Integrase_H2C2"/>
    <property type="match status" value="1"/>
</dbReference>
<dbReference type="Gene3D" id="2.40.50.40">
    <property type="match status" value="1"/>
</dbReference>
<dbReference type="GO" id="GO:0003676">
    <property type="term" value="F:nucleic acid binding"/>
    <property type="evidence" value="ECO:0007669"/>
    <property type="project" value="InterPro"/>
</dbReference>
<sequence length="395" mass="45843">MKTELLNLIIQSWNQDPDLQELIQKLKVGEEDAKGYTWIQDQLRKKGRLVVGANPELRKGIIQLWHDTPVGGHSGIDHTYRKLAALFHWKELREDVHKHVKACDVPGSSWSSISMDFIEGLPKSKGKIVIWVIVDRVTKYVHFIGLSHPYSASDIAKLFMEHVHRLHGIPEDNRDPIFTSKILKVTGSYTWPQLNDALYGQPPPLHLPYAAGDSTMEEVDRSLLTREFKLQLLKYHLQRAQQRMTDQANKHRSNKQYQQGDWVYVKVQPYRQVSMVGYHFSKLSARYYGPYQILQKVGTIAYKLSLSPQLLLHPTFHVSQLKLCHSLPDIINHPYVVELSSPYFPQPQKILDRRMVQKGNKAITQVLVQWDKLPLDQATWEDYQAMRIRFPSFLP</sequence>
<dbReference type="PANTHER" id="PTHR45835">
    <property type="entry name" value="YALI0A06105P"/>
    <property type="match status" value="1"/>
</dbReference>
<dbReference type="OrthoDB" id="1305349at2759"/>
<dbReference type="InterPro" id="IPR023780">
    <property type="entry name" value="Chromo_domain"/>
</dbReference>